<dbReference type="AlphaFoldDB" id="A0A414PY56"/>
<dbReference type="GO" id="GO:0016301">
    <property type="term" value="F:kinase activity"/>
    <property type="evidence" value="ECO:0007669"/>
    <property type="project" value="UniProtKB-KW"/>
</dbReference>
<evidence type="ECO:0000256" key="2">
    <source>
        <dbReference type="ARBA" id="ARBA00022679"/>
    </source>
</evidence>
<proteinExistence type="inferred from homology"/>
<comment type="caution">
    <text evidence="5">The sequence shown here is derived from an EMBL/GenBank/DDBJ whole genome shotgun (WGS) entry which is preliminary data.</text>
</comment>
<keyword evidence="2" id="KW-0808">Transferase</keyword>
<dbReference type="SUPFAM" id="SSF53613">
    <property type="entry name" value="Ribokinase-like"/>
    <property type="match status" value="1"/>
</dbReference>
<feature type="domain" description="Carbohydrate kinase PfkB" evidence="4">
    <location>
        <begin position="14"/>
        <end position="322"/>
    </location>
</feature>
<comment type="similarity">
    <text evidence="1">Belongs to the carbohydrate kinase PfkB family.</text>
</comment>
<protein>
    <submittedName>
        <fullName evidence="5">Sugar kinase</fullName>
    </submittedName>
</protein>
<dbReference type="CDD" id="cd01166">
    <property type="entry name" value="KdgK"/>
    <property type="match status" value="1"/>
</dbReference>
<evidence type="ECO:0000259" key="4">
    <source>
        <dbReference type="Pfam" id="PF00294"/>
    </source>
</evidence>
<dbReference type="InterPro" id="IPR050306">
    <property type="entry name" value="PfkB_Carbo_kinase"/>
</dbReference>
<sequence>MSKIFDYADREFGLICCGEMIMRLSPLNNEMLIQGNLLTKQMGGAEFNVASSVSTLGEKTAMLTTLPNNELGKFARKSMTLNGVADDFLIFDDSKYKRMPIYFYEYGSSPRKPNVTYDRLNSSFQRMTINDVNPEVFGKTKIFHTSGISLGLCETSMQLTKDLIANFKKGGALVSFDVNFRRNLWSEPEAKVEIEKILPDVDILFASEETFRKMFEKTGDLKDIIRAFAKEYDLAFIASTQRVVNSPKSHNFSSLVYDRKADTFYSERAYENIEIVDRIGSGDAYVAGVLYGLLHFNEAEKAMKYGNANSVLKNTIVGDISCADASLVESIMADHDNGSTSEMNR</sequence>
<gene>
    <name evidence="5" type="ORF">DW663_04420</name>
</gene>
<evidence type="ECO:0000313" key="5">
    <source>
        <dbReference type="EMBL" id="RHF73518.1"/>
    </source>
</evidence>
<dbReference type="InterPro" id="IPR029056">
    <property type="entry name" value="Ribokinase-like"/>
</dbReference>
<dbReference type="RefSeq" id="WP_117708514.1">
    <property type="nucleotide sequence ID" value="NZ_CAEUHP010000001.1"/>
</dbReference>
<dbReference type="EMBL" id="QRHL01000004">
    <property type="protein sequence ID" value="RHF73518.1"/>
    <property type="molecule type" value="Genomic_DNA"/>
</dbReference>
<name>A0A414PY56_FUSMR</name>
<evidence type="ECO:0000313" key="6">
    <source>
        <dbReference type="Proteomes" id="UP000284676"/>
    </source>
</evidence>
<dbReference type="PANTHER" id="PTHR43085">
    <property type="entry name" value="HEXOKINASE FAMILY MEMBER"/>
    <property type="match status" value="1"/>
</dbReference>
<evidence type="ECO:0000256" key="3">
    <source>
        <dbReference type="ARBA" id="ARBA00022777"/>
    </source>
</evidence>
<accession>A0A414PY56</accession>
<dbReference type="InterPro" id="IPR011611">
    <property type="entry name" value="PfkB_dom"/>
</dbReference>
<dbReference type="Pfam" id="PF00294">
    <property type="entry name" value="PfkB"/>
    <property type="match status" value="1"/>
</dbReference>
<evidence type="ECO:0000256" key="1">
    <source>
        <dbReference type="ARBA" id="ARBA00010688"/>
    </source>
</evidence>
<reference evidence="5 6" key="1">
    <citation type="submission" date="2018-08" db="EMBL/GenBank/DDBJ databases">
        <title>A genome reference for cultivated species of the human gut microbiota.</title>
        <authorList>
            <person name="Zou Y."/>
            <person name="Xue W."/>
            <person name="Luo G."/>
        </authorList>
    </citation>
    <scope>NUCLEOTIDE SEQUENCE [LARGE SCALE GENOMIC DNA]</scope>
    <source>
        <strain evidence="5 6">AM25-1</strain>
    </source>
</reference>
<organism evidence="5 6">
    <name type="scientific">Fusobacterium mortiferum</name>
    <dbReference type="NCBI Taxonomy" id="850"/>
    <lineage>
        <taxon>Bacteria</taxon>
        <taxon>Fusobacteriati</taxon>
        <taxon>Fusobacteriota</taxon>
        <taxon>Fusobacteriia</taxon>
        <taxon>Fusobacteriales</taxon>
        <taxon>Fusobacteriaceae</taxon>
        <taxon>Fusobacterium</taxon>
    </lineage>
</organism>
<dbReference type="Proteomes" id="UP000284676">
    <property type="component" value="Unassembled WGS sequence"/>
</dbReference>
<keyword evidence="3 5" id="KW-0418">Kinase</keyword>
<dbReference type="PANTHER" id="PTHR43085:SF57">
    <property type="entry name" value="CARBOHYDRATE KINASE PFKB DOMAIN-CONTAINING PROTEIN"/>
    <property type="match status" value="1"/>
</dbReference>
<dbReference type="Gene3D" id="3.40.1190.20">
    <property type="match status" value="1"/>
</dbReference>